<protein>
    <recommendedName>
        <fullName evidence="5">Peptidase</fullName>
    </recommendedName>
</protein>
<dbReference type="EMBL" id="BAAAZG010000055">
    <property type="protein sequence ID" value="GAA4096797.1"/>
    <property type="molecule type" value="Genomic_DNA"/>
</dbReference>
<keyword evidence="2" id="KW-1133">Transmembrane helix</keyword>
<feature type="compositionally biased region" description="Gly residues" evidence="1">
    <location>
        <begin position="105"/>
        <end position="116"/>
    </location>
</feature>
<comment type="caution">
    <text evidence="3">The sequence shown here is derived from an EMBL/GenBank/DDBJ whole genome shotgun (WGS) entry which is preliminary data.</text>
</comment>
<evidence type="ECO:0000256" key="2">
    <source>
        <dbReference type="SAM" id="Phobius"/>
    </source>
</evidence>
<dbReference type="RefSeq" id="WP_344956283.1">
    <property type="nucleotide sequence ID" value="NZ_BAAAZG010000055.1"/>
</dbReference>
<evidence type="ECO:0000256" key="1">
    <source>
        <dbReference type="SAM" id="MobiDB-lite"/>
    </source>
</evidence>
<reference evidence="4" key="1">
    <citation type="journal article" date="2019" name="Int. J. Syst. Evol. Microbiol.">
        <title>The Global Catalogue of Microorganisms (GCM) 10K type strain sequencing project: providing services to taxonomists for standard genome sequencing and annotation.</title>
        <authorList>
            <consortium name="The Broad Institute Genomics Platform"/>
            <consortium name="The Broad Institute Genome Sequencing Center for Infectious Disease"/>
            <person name="Wu L."/>
            <person name="Ma J."/>
        </authorList>
    </citation>
    <scope>NUCLEOTIDE SEQUENCE [LARGE SCALE GENOMIC DNA]</scope>
    <source>
        <strain evidence="4">JCM 16702</strain>
    </source>
</reference>
<feature type="transmembrane region" description="Helical" evidence="2">
    <location>
        <begin position="188"/>
        <end position="213"/>
    </location>
</feature>
<keyword evidence="4" id="KW-1185">Reference proteome</keyword>
<accession>A0ABP7WU00</accession>
<name>A0ABP7WU00_9ACTN</name>
<proteinExistence type="predicted"/>
<dbReference type="Proteomes" id="UP001500683">
    <property type="component" value="Unassembled WGS sequence"/>
</dbReference>
<organism evidence="3 4">
    <name type="scientific">Actinomadura miaoliensis</name>
    <dbReference type="NCBI Taxonomy" id="430685"/>
    <lineage>
        <taxon>Bacteria</taxon>
        <taxon>Bacillati</taxon>
        <taxon>Actinomycetota</taxon>
        <taxon>Actinomycetes</taxon>
        <taxon>Streptosporangiales</taxon>
        <taxon>Thermomonosporaceae</taxon>
        <taxon>Actinomadura</taxon>
    </lineage>
</organism>
<feature type="compositionally biased region" description="Low complexity" evidence="1">
    <location>
        <begin position="117"/>
        <end position="128"/>
    </location>
</feature>
<keyword evidence="2" id="KW-0472">Membrane</keyword>
<evidence type="ECO:0008006" key="5">
    <source>
        <dbReference type="Google" id="ProtNLM"/>
    </source>
</evidence>
<evidence type="ECO:0000313" key="4">
    <source>
        <dbReference type="Proteomes" id="UP001500683"/>
    </source>
</evidence>
<feature type="compositionally biased region" description="Low complexity" evidence="1">
    <location>
        <begin position="31"/>
        <end position="40"/>
    </location>
</feature>
<keyword evidence="2" id="KW-0812">Transmembrane</keyword>
<sequence length="218" mass="22138">MNDEREPRPVDGNWAQNPWIIIDDTADAAEEPAPAGADEPPVAPRGGAGPGGASTDAADGRPSSVGPAQSNGWESSGTSQTWNGMNMAPPGAEPRTTIAFEAAPGAGGGGQSGAGQSGAAAAWEAPSGDAVQAPPTGGAQTAWYTDDLANEGYASRPVLDDRPAHDDDAPRRPARRALVNRLPRPGGIALGPALVTFVITCLSVLLVVSSIIWRPHTP</sequence>
<feature type="region of interest" description="Disordered" evidence="1">
    <location>
        <begin position="154"/>
        <end position="173"/>
    </location>
</feature>
<feature type="region of interest" description="Disordered" evidence="1">
    <location>
        <begin position="1"/>
        <end position="142"/>
    </location>
</feature>
<feature type="compositionally biased region" description="Basic and acidic residues" evidence="1">
    <location>
        <begin position="158"/>
        <end position="171"/>
    </location>
</feature>
<feature type="compositionally biased region" description="Polar residues" evidence="1">
    <location>
        <begin position="66"/>
        <end position="84"/>
    </location>
</feature>
<evidence type="ECO:0000313" key="3">
    <source>
        <dbReference type="EMBL" id="GAA4096797.1"/>
    </source>
</evidence>
<gene>
    <name evidence="3" type="ORF">GCM10022214_70760</name>
</gene>